<dbReference type="InterPro" id="IPR004869">
    <property type="entry name" value="MMPL_dom"/>
</dbReference>
<feature type="transmembrane region" description="Helical" evidence="7">
    <location>
        <begin position="187"/>
        <end position="205"/>
    </location>
</feature>
<dbReference type="PANTHER" id="PTHR33406:SF6">
    <property type="entry name" value="MEMBRANE PROTEIN YDGH-RELATED"/>
    <property type="match status" value="1"/>
</dbReference>
<keyword evidence="10" id="KW-1185">Reference proteome</keyword>
<evidence type="ECO:0000256" key="7">
    <source>
        <dbReference type="SAM" id="Phobius"/>
    </source>
</evidence>
<evidence type="ECO:0000259" key="8">
    <source>
        <dbReference type="PROSITE" id="PS50156"/>
    </source>
</evidence>
<feature type="transmembrane region" description="Helical" evidence="7">
    <location>
        <begin position="7"/>
        <end position="30"/>
    </location>
</feature>
<organism evidence="9 10">
    <name type="scientific">Mycolicibacterium rufum</name>
    <dbReference type="NCBI Taxonomy" id="318424"/>
    <lineage>
        <taxon>Bacteria</taxon>
        <taxon>Bacillati</taxon>
        <taxon>Actinomycetota</taxon>
        <taxon>Actinomycetes</taxon>
        <taxon>Mycobacteriales</taxon>
        <taxon>Mycobacteriaceae</taxon>
        <taxon>Mycolicibacterium</taxon>
    </lineage>
</organism>
<evidence type="ECO:0000313" key="10">
    <source>
        <dbReference type="Proteomes" id="UP001055159"/>
    </source>
</evidence>
<evidence type="ECO:0000256" key="6">
    <source>
        <dbReference type="ARBA" id="ARBA00023136"/>
    </source>
</evidence>
<feature type="transmembrane region" description="Helical" evidence="7">
    <location>
        <begin position="291"/>
        <end position="314"/>
    </location>
</feature>
<dbReference type="PROSITE" id="PS50156">
    <property type="entry name" value="SSD"/>
    <property type="match status" value="1"/>
</dbReference>
<protein>
    <submittedName>
        <fullName evidence="9">RND family transporter</fullName>
    </submittedName>
</protein>
<evidence type="ECO:0000313" key="9">
    <source>
        <dbReference type="EMBL" id="ULP37119.1"/>
    </source>
</evidence>
<dbReference type="InterPro" id="IPR050545">
    <property type="entry name" value="Mycobact_MmpL"/>
</dbReference>
<feature type="transmembrane region" description="Helical" evidence="7">
    <location>
        <begin position="922"/>
        <end position="945"/>
    </location>
</feature>
<accession>A0ABY3UBZ9</accession>
<dbReference type="NCBIfam" id="TIGR00833">
    <property type="entry name" value="actII"/>
    <property type="match status" value="1"/>
</dbReference>
<feature type="transmembrane region" description="Helical" evidence="7">
    <location>
        <begin position="212"/>
        <end position="233"/>
    </location>
</feature>
<feature type="transmembrane region" description="Helical" evidence="7">
    <location>
        <begin position="845"/>
        <end position="869"/>
    </location>
</feature>
<reference evidence="9" key="1">
    <citation type="submission" date="2022-08" db="EMBL/GenBank/DDBJ databases">
        <title>Whole genome sequencing of non-tuberculosis mycobacteria type-strains.</title>
        <authorList>
            <person name="Igarashi Y."/>
            <person name="Osugi A."/>
            <person name="Mitarai S."/>
        </authorList>
    </citation>
    <scope>NUCLEOTIDE SEQUENCE</scope>
    <source>
        <strain evidence="9">JCM 16372</strain>
    </source>
</reference>
<name>A0ABY3UBZ9_9MYCO</name>
<evidence type="ECO:0000256" key="3">
    <source>
        <dbReference type="ARBA" id="ARBA00022475"/>
    </source>
</evidence>
<keyword evidence="3" id="KW-1003">Cell membrane</keyword>
<dbReference type="SUPFAM" id="SSF82866">
    <property type="entry name" value="Multidrug efflux transporter AcrB transmembrane domain"/>
    <property type="match status" value="2"/>
</dbReference>
<keyword evidence="5 7" id="KW-1133">Transmembrane helix</keyword>
<dbReference type="Pfam" id="PF03176">
    <property type="entry name" value="MMPL"/>
    <property type="match status" value="2"/>
</dbReference>
<feature type="transmembrane region" description="Helical" evidence="7">
    <location>
        <begin position="372"/>
        <end position="394"/>
    </location>
</feature>
<feature type="transmembrane region" description="Helical" evidence="7">
    <location>
        <begin position="320"/>
        <end position="343"/>
    </location>
</feature>
<evidence type="ECO:0000256" key="1">
    <source>
        <dbReference type="ARBA" id="ARBA00004651"/>
    </source>
</evidence>
<keyword evidence="6 7" id="KW-0472">Membrane</keyword>
<dbReference type="PANTHER" id="PTHR33406">
    <property type="entry name" value="MEMBRANE PROTEIN MJ1562-RELATED"/>
    <property type="match status" value="1"/>
</dbReference>
<comment type="similarity">
    <text evidence="2">Belongs to the resistance-nodulation-cell division (RND) (TC 2.A.6) family. MmpL subfamily.</text>
</comment>
<sequence>MRRLAGLVVRFPWAVIAVWIAMAVALPLTFPSLGEMAQKHPLVILPGDAPSSVTATKMAEAFREPGSDNLLVVAFIDDGGLTPADEAVYRDVVDALRDDVTDVVSVQDFVSTPQLRKFLTSDDKTTWVLPVTLVGELGTPRAYDSFNRVADVIAHHAPPRGSPLAVHVTGPAATVADLTVAGQHDRLPIEIAIAVLVLAVLLIVYRNPVTMLLPLVTIGASVLIAQGVVAGYSQLTGSGVSNQSIVFLSAILAGAGTDYAVFLISRYHDYVRAGADVDDAVTRAMISIGKVITASATTVGITFLAMSFATMGVFKTIGVSAAIGVAVAFLAGVTLLPAIMVLAGPRGWIAPRRELTARFWRRSGIRIVRRPVPHLVASVLVLVLLAGAASFATFNYDDRKTVSPSAPSSVGYAALERHFPISQSIPQYILVQSPHDLRSPAALADLEQMASRIAQLPDVALVSGITRPLGEVPAEFRATFQAGIVGDRLAAGSAQIGERSGDLNTLAAGADTLADSLGDVRAQVDEIAPSLQGLIDTFSSARAQYGGDKLVRDVATAAKLVDSVNKLGLSMGVNFRAVRDMFAWIGPVLAALQNNNVCDANPSCVDTRAQFEKLVAARNDGRMDEINKLAGQLQGVDDRQSLTATVNQLNTAFAKLTKTISAMGLDTPAGARRGLTDLQRNTDRLASGSRQVAGGVDELVQQIKVMADGLDQASTFLLTMRHDAAGSSMAGFNIPAEVLNAVEFQKAAAAFISPDGHSVRYLVQTKLNPFSPEAMDQVDAINDIARGAQPNTTLADATISMGGYPAALRDTRDYYERDIRFIIAVTLAIVLLTLSVLLRSIVAPLYLVASVVLSFFAAIGIGVVVFQMMLGQPLHWTVPPLAFVVLVAVGADYNMLFVSRLRDESPHSVRYGVIRTLGSTGGVITAAGLIFAASMAGLLFSSIGIVVQGGFVIGVGILLDTFVVRTITVPAIAALVGRANWWPSRMTTTAPATRAPAASGGSR</sequence>
<feature type="domain" description="SSD" evidence="8">
    <location>
        <begin position="215"/>
        <end position="342"/>
    </location>
</feature>
<dbReference type="InterPro" id="IPR000731">
    <property type="entry name" value="SSD"/>
</dbReference>
<feature type="transmembrane region" description="Helical" evidence="7">
    <location>
        <begin position="819"/>
        <end position="838"/>
    </location>
</feature>
<dbReference type="Gene3D" id="1.20.1640.10">
    <property type="entry name" value="Multidrug efflux transporter AcrB transmembrane domain"/>
    <property type="match status" value="2"/>
</dbReference>
<evidence type="ECO:0000256" key="5">
    <source>
        <dbReference type="ARBA" id="ARBA00022989"/>
    </source>
</evidence>
<keyword evidence="4 7" id="KW-0812">Transmembrane</keyword>
<gene>
    <name evidence="9" type="ORF">MJO55_01285</name>
</gene>
<proteinExistence type="inferred from homology"/>
<comment type="subcellular location">
    <subcellularLocation>
        <location evidence="1">Cell membrane</location>
        <topology evidence="1">Multi-pass membrane protein</topology>
    </subcellularLocation>
</comment>
<feature type="transmembrane region" description="Helical" evidence="7">
    <location>
        <begin position="245"/>
        <end position="264"/>
    </location>
</feature>
<evidence type="ECO:0000256" key="2">
    <source>
        <dbReference type="ARBA" id="ARBA00010157"/>
    </source>
</evidence>
<feature type="transmembrane region" description="Helical" evidence="7">
    <location>
        <begin position="881"/>
        <end position="901"/>
    </location>
</feature>
<evidence type="ECO:0000256" key="4">
    <source>
        <dbReference type="ARBA" id="ARBA00022692"/>
    </source>
</evidence>
<dbReference type="RefSeq" id="WP_043404095.1">
    <property type="nucleotide sequence ID" value="NZ_CP092427.2"/>
</dbReference>
<dbReference type="EMBL" id="CP092427">
    <property type="protein sequence ID" value="ULP37119.1"/>
    <property type="molecule type" value="Genomic_DNA"/>
</dbReference>
<dbReference type="Proteomes" id="UP001055159">
    <property type="component" value="Chromosome"/>
</dbReference>
<dbReference type="InterPro" id="IPR004707">
    <property type="entry name" value="MmpL_fam"/>
</dbReference>